<organism evidence="1 2">
    <name type="scientific">Dorcoceras hygrometricum</name>
    <dbReference type="NCBI Taxonomy" id="472368"/>
    <lineage>
        <taxon>Eukaryota</taxon>
        <taxon>Viridiplantae</taxon>
        <taxon>Streptophyta</taxon>
        <taxon>Embryophyta</taxon>
        <taxon>Tracheophyta</taxon>
        <taxon>Spermatophyta</taxon>
        <taxon>Magnoliopsida</taxon>
        <taxon>eudicotyledons</taxon>
        <taxon>Gunneridae</taxon>
        <taxon>Pentapetalae</taxon>
        <taxon>asterids</taxon>
        <taxon>lamiids</taxon>
        <taxon>Lamiales</taxon>
        <taxon>Gesneriaceae</taxon>
        <taxon>Didymocarpoideae</taxon>
        <taxon>Trichosporeae</taxon>
        <taxon>Loxocarpinae</taxon>
        <taxon>Dorcoceras</taxon>
    </lineage>
</organism>
<keyword evidence="2" id="KW-1185">Reference proteome</keyword>
<protein>
    <submittedName>
        <fullName evidence="1">Uncharacterized protein</fullName>
    </submittedName>
</protein>
<sequence length="138" mass="16205">MSPEDSVMTSRILPKYVFPYVHQNPTWIRLSLFVRQDRREYLVRDTRCRLIFARICSPPPPNPSINTSRELSPDRVVRRSLLGWLVRLSERAGMCCDGLPVTRYCQVWSLGPYTSGHLQPQKRIRGRRKCFRRSISDV</sequence>
<evidence type="ECO:0000313" key="2">
    <source>
        <dbReference type="Proteomes" id="UP000250235"/>
    </source>
</evidence>
<reference evidence="1 2" key="1">
    <citation type="journal article" date="2015" name="Proc. Natl. Acad. Sci. U.S.A.">
        <title>The resurrection genome of Boea hygrometrica: A blueprint for survival of dehydration.</title>
        <authorList>
            <person name="Xiao L."/>
            <person name="Yang G."/>
            <person name="Zhang L."/>
            <person name="Yang X."/>
            <person name="Zhao S."/>
            <person name="Ji Z."/>
            <person name="Zhou Q."/>
            <person name="Hu M."/>
            <person name="Wang Y."/>
            <person name="Chen M."/>
            <person name="Xu Y."/>
            <person name="Jin H."/>
            <person name="Xiao X."/>
            <person name="Hu G."/>
            <person name="Bao F."/>
            <person name="Hu Y."/>
            <person name="Wan P."/>
            <person name="Li L."/>
            <person name="Deng X."/>
            <person name="Kuang T."/>
            <person name="Xiang C."/>
            <person name="Zhu J.K."/>
            <person name="Oliver M.J."/>
            <person name="He Y."/>
        </authorList>
    </citation>
    <scope>NUCLEOTIDE SEQUENCE [LARGE SCALE GENOMIC DNA]</scope>
    <source>
        <strain evidence="2">cv. XS01</strain>
    </source>
</reference>
<dbReference type="Proteomes" id="UP000250235">
    <property type="component" value="Unassembled WGS sequence"/>
</dbReference>
<dbReference type="EMBL" id="KV005689">
    <property type="protein sequence ID" value="KZV33741.1"/>
    <property type="molecule type" value="Genomic_DNA"/>
</dbReference>
<gene>
    <name evidence="1" type="ORF">F511_33483</name>
</gene>
<name>A0A2Z7BP62_9LAMI</name>
<evidence type="ECO:0000313" key="1">
    <source>
        <dbReference type="EMBL" id="KZV33741.1"/>
    </source>
</evidence>
<accession>A0A2Z7BP62</accession>
<proteinExistence type="predicted"/>
<dbReference type="AlphaFoldDB" id="A0A2Z7BP62"/>